<gene>
    <name evidence="2" type="ORF">RRF57_012541</name>
</gene>
<name>A0AAN7V5R1_9PEZI</name>
<proteinExistence type="predicted"/>
<sequence>MEDIEALRAAQAAADGTNEEVFEEEAGPKPGKTAHHIRANSSIMHLNKILGESTLHRQLHRRLASCCFESH</sequence>
<protein>
    <submittedName>
        <fullName evidence="2">Uncharacterized protein</fullName>
    </submittedName>
</protein>
<accession>A0AAN7V5R1</accession>
<dbReference type="Proteomes" id="UP001305414">
    <property type="component" value="Unassembled WGS sequence"/>
</dbReference>
<dbReference type="EMBL" id="JAWHQM010000079">
    <property type="protein sequence ID" value="KAK5636829.1"/>
    <property type="molecule type" value="Genomic_DNA"/>
</dbReference>
<organism evidence="2 3">
    <name type="scientific">Xylaria bambusicola</name>
    <dbReference type="NCBI Taxonomy" id="326684"/>
    <lineage>
        <taxon>Eukaryota</taxon>
        <taxon>Fungi</taxon>
        <taxon>Dikarya</taxon>
        <taxon>Ascomycota</taxon>
        <taxon>Pezizomycotina</taxon>
        <taxon>Sordariomycetes</taxon>
        <taxon>Xylariomycetidae</taxon>
        <taxon>Xylariales</taxon>
        <taxon>Xylariaceae</taxon>
        <taxon>Xylaria</taxon>
    </lineage>
</organism>
<evidence type="ECO:0000313" key="3">
    <source>
        <dbReference type="Proteomes" id="UP001305414"/>
    </source>
</evidence>
<keyword evidence="3" id="KW-1185">Reference proteome</keyword>
<reference evidence="2 3" key="1">
    <citation type="submission" date="2023-10" db="EMBL/GenBank/DDBJ databases">
        <title>Draft genome sequence of Xylaria bambusicola isolate GMP-LS, the root and basal stem rot pathogen of sugarcane in Indonesia.</title>
        <authorList>
            <person name="Selvaraj P."/>
            <person name="Muralishankar V."/>
            <person name="Muruganantham S."/>
            <person name="Sp S."/>
            <person name="Haryani S."/>
            <person name="Lau K.J.X."/>
            <person name="Naqvi N.I."/>
        </authorList>
    </citation>
    <scope>NUCLEOTIDE SEQUENCE [LARGE SCALE GENOMIC DNA]</scope>
    <source>
        <strain evidence="2">GMP-LS</strain>
    </source>
</reference>
<feature type="region of interest" description="Disordered" evidence="1">
    <location>
        <begin position="1"/>
        <end position="35"/>
    </location>
</feature>
<dbReference type="AlphaFoldDB" id="A0AAN7V5R1"/>
<evidence type="ECO:0000313" key="2">
    <source>
        <dbReference type="EMBL" id="KAK5636829.1"/>
    </source>
</evidence>
<comment type="caution">
    <text evidence="2">The sequence shown here is derived from an EMBL/GenBank/DDBJ whole genome shotgun (WGS) entry which is preliminary data.</text>
</comment>
<evidence type="ECO:0000256" key="1">
    <source>
        <dbReference type="SAM" id="MobiDB-lite"/>
    </source>
</evidence>